<name>A0A1S2PNN4_9ACTN</name>
<evidence type="ECO:0000313" key="2">
    <source>
        <dbReference type="Proteomes" id="UP000179935"/>
    </source>
</evidence>
<reference evidence="1 2" key="1">
    <citation type="submission" date="2016-10" db="EMBL/GenBank/DDBJ databases">
        <title>Genome sequence of Streptomyces sp. MUSC 93.</title>
        <authorList>
            <person name="Lee L.-H."/>
            <person name="Ser H.-L."/>
            <person name="Law J.W.-F."/>
        </authorList>
    </citation>
    <scope>NUCLEOTIDE SEQUENCE [LARGE SCALE GENOMIC DNA]</scope>
    <source>
        <strain evidence="1 2">MUSC 93</strain>
    </source>
</reference>
<accession>A0A1S2PNN4</accession>
<dbReference type="Proteomes" id="UP000179935">
    <property type="component" value="Unassembled WGS sequence"/>
</dbReference>
<organism evidence="1 2">
    <name type="scientific">Streptomyces colonosanans</name>
    <dbReference type="NCBI Taxonomy" id="1428652"/>
    <lineage>
        <taxon>Bacteria</taxon>
        <taxon>Bacillati</taxon>
        <taxon>Actinomycetota</taxon>
        <taxon>Actinomycetes</taxon>
        <taxon>Kitasatosporales</taxon>
        <taxon>Streptomycetaceae</taxon>
        <taxon>Streptomyces</taxon>
    </lineage>
</organism>
<dbReference type="EMBL" id="MLYP01000023">
    <property type="protein sequence ID" value="OIJ95411.1"/>
    <property type="molecule type" value="Genomic_DNA"/>
</dbReference>
<sequence>MSHTESAPADSPLAPLAAAADLIKQRAARTSTSPAPQITICLDEATAVLANATPETQQTIHDILLRGRANDVRLVTRRRIVSRQFGTAAKLNAAMERGEA</sequence>
<dbReference type="AlphaFoldDB" id="A0A1S2PNN4"/>
<dbReference type="RefSeq" id="WP_071365679.1">
    <property type="nucleotide sequence ID" value="NZ_MLYP01000023.1"/>
</dbReference>
<proteinExistence type="predicted"/>
<gene>
    <name evidence="1" type="ORF">BIV24_09010</name>
</gene>
<protein>
    <submittedName>
        <fullName evidence="1">Uncharacterized protein</fullName>
    </submittedName>
</protein>
<keyword evidence="2" id="KW-1185">Reference proteome</keyword>
<dbReference type="STRING" id="1428652.BIV24_09010"/>
<comment type="caution">
    <text evidence="1">The sequence shown here is derived from an EMBL/GenBank/DDBJ whole genome shotgun (WGS) entry which is preliminary data.</text>
</comment>
<evidence type="ECO:0000313" key="1">
    <source>
        <dbReference type="EMBL" id="OIJ95411.1"/>
    </source>
</evidence>